<dbReference type="EMBL" id="GG663736">
    <property type="protein sequence ID" value="EEH59876.1"/>
    <property type="molecule type" value="Genomic_DNA"/>
</dbReference>
<feature type="domain" description="ABC transporter" evidence="4">
    <location>
        <begin position="60"/>
        <end position="316"/>
    </location>
</feature>
<name>C1ML59_MICPC</name>
<dbReference type="SMART" id="SM00382">
    <property type="entry name" value="AAA"/>
    <property type="match status" value="2"/>
</dbReference>
<reference evidence="5 6" key="1">
    <citation type="journal article" date="2009" name="Science">
        <title>Green evolution and dynamic adaptations revealed by genomes of the marine picoeukaryotes Micromonas.</title>
        <authorList>
            <person name="Worden A.Z."/>
            <person name="Lee J.H."/>
            <person name="Mock T."/>
            <person name="Rouze P."/>
            <person name="Simmons M.P."/>
            <person name="Aerts A.L."/>
            <person name="Allen A.E."/>
            <person name="Cuvelier M.L."/>
            <person name="Derelle E."/>
            <person name="Everett M.V."/>
            <person name="Foulon E."/>
            <person name="Grimwood J."/>
            <person name="Gundlach H."/>
            <person name="Henrissat B."/>
            <person name="Napoli C."/>
            <person name="McDonald S.M."/>
            <person name="Parker M.S."/>
            <person name="Rombauts S."/>
            <person name="Salamov A."/>
            <person name="Von Dassow P."/>
            <person name="Badger J.H."/>
            <person name="Coutinho P.M."/>
            <person name="Demir E."/>
            <person name="Dubchak I."/>
            <person name="Gentemann C."/>
            <person name="Eikrem W."/>
            <person name="Gready J.E."/>
            <person name="John U."/>
            <person name="Lanier W."/>
            <person name="Lindquist E.A."/>
            <person name="Lucas S."/>
            <person name="Mayer K.F."/>
            <person name="Moreau H."/>
            <person name="Not F."/>
            <person name="Otillar R."/>
            <person name="Panaud O."/>
            <person name="Pangilinan J."/>
            <person name="Paulsen I."/>
            <person name="Piegu B."/>
            <person name="Poliakov A."/>
            <person name="Robbens S."/>
            <person name="Schmutz J."/>
            <person name="Toulza E."/>
            <person name="Wyss T."/>
            <person name="Zelensky A."/>
            <person name="Zhou K."/>
            <person name="Armbrust E.V."/>
            <person name="Bhattacharya D."/>
            <person name="Goodenough U.W."/>
            <person name="Van de Peer Y."/>
            <person name="Grigoriev I.V."/>
        </authorList>
    </citation>
    <scope>NUCLEOTIDE SEQUENCE [LARGE SCALE GENOMIC DNA]</scope>
    <source>
        <strain evidence="5 6">CCMP1545</strain>
    </source>
</reference>
<gene>
    <name evidence="5" type="ORF">MICPUCDRAFT_25113</name>
</gene>
<dbReference type="Proteomes" id="UP000001876">
    <property type="component" value="Unassembled WGS sequence"/>
</dbReference>
<dbReference type="OMA" id="HDRQFVN"/>
<dbReference type="PANTHER" id="PTHR42855">
    <property type="entry name" value="ABC TRANSPORTER ATP-BINDING SUBUNIT"/>
    <property type="match status" value="1"/>
</dbReference>
<dbReference type="GO" id="GO:0016887">
    <property type="term" value="F:ATP hydrolysis activity"/>
    <property type="evidence" value="ECO:0007669"/>
    <property type="project" value="InterPro"/>
</dbReference>
<dbReference type="CDD" id="cd03221">
    <property type="entry name" value="ABCF_EF-3"/>
    <property type="match status" value="2"/>
</dbReference>
<dbReference type="InterPro" id="IPR027417">
    <property type="entry name" value="P-loop_NTPase"/>
</dbReference>
<dbReference type="SUPFAM" id="SSF52540">
    <property type="entry name" value="P-loop containing nucleoside triphosphate hydrolases"/>
    <property type="match status" value="2"/>
</dbReference>
<dbReference type="AlphaFoldDB" id="C1ML59"/>
<dbReference type="STRING" id="564608.C1ML59"/>
<dbReference type="InterPro" id="IPR003593">
    <property type="entry name" value="AAA+_ATPase"/>
</dbReference>
<dbReference type="PANTHER" id="PTHR42855:SF1">
    <property type="entry name" value="ABC TRANSPORTER DOMAIN-CONTAINING PROTEIN"/>
    <property type="match status" value="1"/>
</dbReference>
<organism evidence="6">
    <name type="scientific">Micromonas pusilla (strain CCMP1545)</name>
    <name type="common">Picoplanktonic green alga</name>
    <dbReference type="NCBI Taxonomy" id="564608"/>
    <lineage>
        <taxon>Eukaryota</taxon>
        <taxon>Viridiplantae</taxon>
        <taxon>Chlorophyta</taxon>
        <taxon>Mamiellophyceae</taxon>
        <taxon>Mamiellales</taxon>
        <taxon>Mamiellaceae</taxon>
        <taxon>Micromonas</taxon>
    </lineage>
</organism>
<evidence type="ECO:0000256" key="2">
    <source>
        <dbReference type="ARBA" id="ARBA00022840"/>
    </source>
</evidence>
<evidence type="ECO:0000256" key="3">
    <source>
        <dbReference type="SAM" id="MobiDB-lite"/>
    </source>
</evidence>
<dbReference type="KEGG" id="mpp:MICPUCDRAFT_25113"/>
<keyword evidence="6" id="KW-1185">Reference proteome</keyword>
<dbReference type="eggNOG" id="KOG0062">
    <property type="taxonomic scope" value="Eukaryota"/>
</dbReference>
<evidence type="ECO:0000313" key="5">
    <source>
        <dbReference type="EMBL" id="EEH59876.1"/>
    </source>
</evidence>
<dbReference type="RefSeq" id="XP_003056500.1">
    <property type="nucleotide sequence ID" value="XM_003056454.1"/>
</dbReference>
<sequence>METASCAKYSCINILRQQATYRRIQTSSPSALGKESGRGGETWKDGLSDTFNSESKEQILVGKNLRKTHDGEKYQFLNVDLALSAGQRIAVVGPNGSGKSTLLQVIAGKYAGEDGDLWIRKGLRVAFLEQEPAFDESLEVLQAVYARDTPTMRTLRRYDAAVNGIETAVGEQETLSATSELTAALEAMDLMSAWDLESKAKSTLDRLGCDEFLMRKMGELSGGQKKRVALAAALIEEPELLILDEPTNHLSIEWLEQTLSSMGSTAVVLVSHDRRFIDAVCPDIIELDGFGGAHMHRGGYAAYVEAREARWAAEAQNRAAAKNTLRKEKEWMRRQPKARATKEKARIERFYSLSYRVAKSGTKGTRVDLVEAKVSRMGDFEFMTLWFGEKIILDEFSYAFSKREKIGLVGPNGAGKTTFLKALMCEIPLDSGWVSVGETIQFGYYSQVATFDDKADLKVADYVKAIEGEARSVVGGFGGLLKGVSAYKLLERFNFSGPRQMTSISQLSGGEKRRLQLLSVMALAPNFLILDEPTNDLDLDTIEALEDMLFDFDGCVLVVSHDRAFVNNLVDHIFVFDGQGNVNDWYGDYDSLRRHLKKNTYIPSVSDVDIKTAKEREALIAKEEVERAILKEAYNAPSVVQKIERALAVLDEAVAAIDVKLIHCGSDANAAHEVQKERDLKVAKQDTYYAEWERLERIMAEAEEIKAAREAI</sequence>
<dbReference type="FunFam" id="3.40.50.300:FF:000011">
    <property type="entry name" value="Putative ABC transporter ATP-binding component"/>
    <property type="match status" value="1"/>
</dbReference>
<evidence type="ECO:0000313" key="6">
    <source>
        <dbReference type="Proteomes" id="UP000001876"/>
    </source>
</evidence>
<keyword evidence="2 5" id="KW-0067">ATP-binding</keyword>
<evidence type="ECO:0000256" key="1">
    <source>
        <dbReference type="ARBA" id="ARBA00022741"/>
    </source>
</evidence>
<dbReference type="PROSITE" id="PS00211">
    <property type="entry name" value="ABC_TRANSPORTER_1"/>
    <property type="match status" value="2"/>
</dbReference>
<dbReference type="Gene3D" id="3.40.50.300">
    <property type="entry name" value="P-loop containing nucleotide triphosphate hydrolases"/>
    <property type="match status" value="2"/>
</dbReference>
<dbReference type="GO" id="GO:0005524">
    <property type="term" value="F:ATP binding"/>
    <property type="evidence" value="ECO:0007669"/>
    <property type="project" value="UniProtKB-KW"/>
</dbReference>
<dbReference type="Pfam" id="PF00005">
    <property type="entry name" value="ABC_tran"/>
    <property type="match status" value="2"/>
</dbReference>
<dbReference type="PROSITE" id="PS50893">
    <property type="entry name" value="ABC_TRANSPORTER_2"/>
    <property type="match status" value="2"/>
</dbReference>
<dbReference type="OrthoDB" id="6500128at2759"/>
<keyword evidence="1" id="KW-0547">Nucleotide-binding</keyword>
<dbReference type="InterPro" id="IPR051309">
    <property type="entry name" value="ABCF_ATPase"/>
</dbReference>
<protein>
    <submittedName>
        <fullName evidence="5">ATP-binding cassette superfamily</fullName>
    </submittedName>
</protein>
<dbReference type="GeneID" id="9682005"/>
<dbReference type="InterPro" id="IPR017871">
    <property type="entry name" value="ABC_transporter-like_CS"/>
</dbReference>
<evidence type="ECO:0000259" key="4">
    <source>
        <dbReference type="PROSITE" id="PS50893"/>
    </source>
</evidence>
<feature type="compositionally biased region" description="Basic and acidic residues" evidence="3">
    <location>
        <begin position="35"/>
        <end position="47"/>
    </location>
</feature>
<feature type="domain" description="ABC transporter" evidence="4">
    <location>
        <begin position="375"/>
        <end position="603"/>
    </location>
</feature>
<proteinExistence type="predicted"/>
<feature type="region of interest" description="Disordered" evidence="3">
    <location>
        <begin position="25"/>
        <end position="49"/>
    </location>
</feature>
<accession>C1ML59</accession>
<dbReference type="InterPro" id="IPR003439">
    <property type="entry name" value="ABC_transporter-like_ATP-bd"/>
</dbReference>